<reference evidence="4" key="1">
    <citation type="submission" date="2023-10" db="EMBL/GenBank/DDBJ databases">
        <authorList>
            <person name="Chen Y."/>
            <person name="Shah S."/>
            <person name="Dougan E. K."/>
            <person name="Thang M."/>
            <person name="Chan C."/>
        </authorList>
    </citation>
    <scope>NUCLEOTIDE SEQUENCE [LARGE SCALE GENOMIC DNA]</scope>
</reference>
<keyword evidence="2" id="KW-0677">Repeat</keyword>
<dbReference type="PROSITE" id="PS50294">
    <property type="entry name" value="WD_REPEATS_REGION"/>
    <property type="match status" value="2"/>
</dbReference>
<accession>A0ABN9RHI5</accession>
<dbReference type="InterPro" id="IPR036322">
    <property type="entry name" value="WD40_repeat_dom_sf"/>
</dbReference>
<evidence type="ECO:0000256" key="3">
    <source>
        <dbReference type="PROSITE-ProRule" id="PRU00221"/>
    </source>
</evidence>
<dbReference type="Pfam" id="PF00400">
    <property type="entry name" value="WD40"/>
    <property type="match status" value="5"/>
</dbReference>
<comment type="caution">
    <text evidence="4">The sequence shown here is derived from an EMBL/GenBank/DDBJ whole genome shotgun (WGS) entry which is preliminary data.</text>
</comment>
<dbReference type="EMBL" id="CAUYUJ010006380">
    <property type="protein sequence ID" value="CAK0817188.1"/>
    <property type="molecule type" value="Genomic_DNA"/>
</dbReference>
<dbReference type="InterPro" id="IPR015943">
    <property type="entry name" value="WD40/YVTN_repeat-like_dom_sf"/>
</dbReference>
<dbReference type="Gene3D" id="2.130.10.10">
    <property type="entry name" value="YVTN repeat-like/Quinoprotein amine dehydrogenase"/>
    <property type="match status" value="2"/>
</dbReference>
<organism evidence="4 5">
    <name type="scientific">Prorocentrum cordatum</name>
    <dbReference type="NCBI Taxonomy" id="2364126"/>
    <lineage>
        <taxon>Eukaryota</taxon>
        <taxon>Sar</taxon>
        <taxon>Alveolata</taxon>
        <taxon>Dinophyceae</taxon>
        <taxon>Prorocentrales</taxon>
        <taxon>Prorocentraceae</taxon>
        <taxon>Prorocentrum</taxon>
    </lineage>
</organism>
<evidence type="ECO:0000256" key="1">
    <source>
        <dbReference type="ARBA" id="ARBA00022574"/>
    </source>
</evidence>
<feature type="repeat" description="WD" evidence="3">
    <location>
        <begin position="293"/>
        <end position="319"/>
    </location>
</feature>
<evidence type="ECO:0000313" key="4">
    <source>
        <dbReference type="EMBL" id="CAK0817188.1"/>
    </source>
</evidence>
<dbReference type="Proteomes" id="UP001189429">
    <property type="component" value="Unassembled WGS sequence"/>
</dbReference>
<evidence type="ECO:0000313" key="5">
    <source>
        <dbReference type="Proteomes" id="UP001189429"/>
    </source>
</evidence>
<dbReference type="InterPro" id="IPR019775">
    <property type="entry name" value="WD40_repeat_CS"/>
</dbReference>
<dbReference type="InterPro" id="IPR050349">
    <property type="entry name" value="WD_LIS1/nudF_dynein_reg"/>
</dbReference>
<protein>
    <recommendedName>
        <fullName evidence="6">Anaphase-promoting complex subunit 4 WD40 domain-containing protein</fullName>
    </recommendedName>
</protein>
<dbReference type="SUPFAM" id="SSF50978">
    <property type="entry name" value="WD40 repeat-like"/>
    <property type="match status" value="1"/>
</dbReference>
<feature type="repeat" description="WD" evidence="3">
    <location>
        <begin position="62"/>
        <end position="94"/>
    </location>
</feature>
<dbReference type="SMART" id="SM00320">
    <property type="entry name" value="WD40"/>
    <property type="match status" value="6"/>
</dbReference>
<keyword evidence="5" id="KW-1185">Reference proteome</keyword>
<dbReference type="InterPro" id="IPR001680">
    <property type="entry name" value="WD40_rpt"/>
</dbReference>
<dbReference type="PROSITE" id="PS50082">
    <property type="entry name" value="WD_REPEATS_2"/>
    <property type="match status" value="2"/>
</dbReference>
<gene>
    <name evidence="4" type="ORF">PCOR1329_LOCUS19858</name>
</gene>
<name>A0ABN9RHI5_9DINO</name>
<dbReference type="PANTHER" id="PTHR44129">
    <property type="entry name" value="WD REPEAT-CONTAINING PROTEIN POP1"/>
    <property type="match status" value="1"/>
</dbReference>
<sequence length="372" mass="39337">MSVPTVEMGGQSQGFLLRVERVERVDERRLTGRAKRAERAQLLGVSPEEAALAPSRARQPAELRHTDEVMGLSFSPDGRFVATGGEDASLVIWDAAGGSKAAGKILADPIVALAYSPSGLYVAAATTGSSVVLWGTAEEREVGQSDFGCPVLSVAIGKGDLLAVGTVENGVSLLSLPGMQEVARLEHEGHVRCLSFSPDGGMLSGGGGIDDMHGLMTNKTQDHEMKTVVWRVANVGKDCKYMGSISFHDIVHAVAFSPAGAVLAVGGENRMISLLLVDRDFDHESQLACTAGVRCLAWSPDSRFLASGGEDNQVTLWDVLGEQIVFQTPKASDWVCCVGFSPDGRWLASCGFGHHEATLHPVGPVEALEAET</sequence>
<proteinExistence type="predicted"/>
<dbReference type="PROSITE" id="PS00678">
    <property type="entry name" value="WD_REPEATS_1"/>
    <property type="match status" value="1"/>
</dbReference>
<evidence type="ECO:0008006" key="6">
    <source>
        <dbReference type="Google" id="ProtNLM"/>
    </source>
</evidence>
<evidence type="ECO:0000256" key="2">
    <source>
        <dbReference type="ARBA" id="ARBA00022737"/>
    </source>
</evidence>
<keyword evidence="1 3" id="KW-0853">WD repeat</keyword>